<dbReference type="AlphaFoldDB" id="D3AI37"/>
<evidence type="ECO:0000313" key="1">
    <source>
        <dbReference type="EMBL" id="EFC98526.1"/>
    </source>
</evidence>
<gene>
    <name evidence="1" type="ORF">CLOSTHATH_03277</name>
</gene>
<name>D3AI37_9FIRM</name>
<dbReference type="EMBL" id="ACIO01000258">
    <property type="protein sequence ID" value="EFC98526.1"/>
    <property type="molecule type" value="Genomic_DNA"/>
</dbReference>
<dbReference type="Proteomes" id="UP000004968">
    <property type="component" value="Unassembled WGS sequence"/>
</dbReference>
<proteinExistence type="predicted"/>
<reference evidence="1 2" key="1">
    <citation type="submission" date="2010-01" db="EMBL/GenBank/DDBJ databases">
        <authorList>
            <person name="Weinstock G."/>
            <person name="Sodergren E."/>
            <person name="Clifton S."/>
            <person name="Fulton L."/>
            <person name="Fulton B."/>
            <person name="Courtney L."/>
            <person name="Fronick C."/>
            <person name="Harrison M."/>
            <person name="Strong C."/>
            <person name="Farmer C."/>
            <person name="Delahaunty K."/>
            <person name="Markovic C."/>
            <person name="Hall O."/>
            <person name="Minx P."/>
            <person name="Tomlinson C."/>
            <person name="Mitreva M."/>
            <person name="Nelson J."/>
            <person name="Hou S."/>
            <person name="Wollam A."/>
            <person name="Pepin K.H."/>
            <person name="Johnson M."/>
            <person name="Bhonagiri V."/>
            <person name="Nash W.E."/>
            <person name="Warren W."/>
            <person name="Chinwalla A."/>
            <person name="Mardis E.R."/>
            <person name="Wilson R.K."/>
        </authorList>
    </citation>
    <scope>NUCLEOTIDE SEQUENCE [LARGE SCALE GENOMIC DNA]</scope>
    <source>
        <strain evidence="1 2">DSM 13479</strain>
    </source>
</reference>
<dbReference type="HOGENOM" id="CLU_3153696_0_0_9"/>
<organism evidence="1 2">
    <name type="scientific">Hungatella hathewayi DSM 13479</name>
    <dbReference type="NCBI Taxonomy" id="566550"/>
    <lineage>
        <taxon>Bacteria</taxon>
        <taxon>Bacillati</taxon>
        <taxon>Bacillota</taxon>
        <taxon>Clostridia</taxon>
        <taxon>Lachnospirales</taxon>
        <taxon>Lachnospiraceae</taxon>
        <taxon>Hungatella</taxon>
    </lineage>
</organism>
<sequence length="48" mass="5748">MIKIFLLSLVRYIVSQMLTWLRLSKNCTAFVFQRLIEPFCLDFCTDET</sequence>
<evidence type="ECO:0000313" key="2">
    <source>
        <dbReference type="Proteomes" id="UP000004968"/>
    </source>
</evidence>
<accession>D3AI37</accession>
<protein>
    <submittedName>
        <fullName evidence="1">Uncharacterized protein</fullName>
    </submittedName>
</protein>
<comment type="caution">
    <text evidence="1">The sequence shown here is derived from an EMBL/GenBank/DDBJ whole genome shotgun (WGS) entry which is preliminary data.</text>
</comment>